<evidence type="ECO:0000313" key="11">
    <source>
        <dbReference type="Proteomes" id="UP000290289"/>
    </source>
</evidence>
<comment type="subcellular location">
    <subcellularLocation>
        <location evidence="1">Membrane</location>
        <topology evidence="1">Single-pass membrane protein</topology>
    </subcellularLocation>
</comment>
<evidence type="ECO:0000256" key="8">
    <source>
        <dbReference type="ARBA" id="ARBA00023180"/>
    </source>
</evidence>
<keyword evidence="5" id="KW-0677">Repeat</keyword>
<dbReference type="InterPro" id="IPR003591">
    <property type="entry name" value="Leu-rich_rpt_typical-subtyp"/>
</dbReference>
<proteinExistence type="predicted"/>
<keyword evidence="6" id="KW-1133">Transmembrane helix</keyword>
<evidence type="ECO:0000256" key="6">
    <source>
        <dbReference type="ARBA" id="ARBA00022989"/>
    </source>
</evidence>
<keyword evidence="3" id="KW-0812">Transmembrane</keyword>
<protein>
    <recommendedName>
        <fullName evidence="12">Leucine-rich repeat-containing N-terminal plant-type domain-containing protein</fullName>
    </recommendedName>
</protein>
<evidence type="ECO:0000256" key="3">
    <source>
        <dbReference type="ARBA" id="ARBA00022692"/>
    </source>
</evidence>
<evidence type="ECO:0000256" key="2">
    <source>
        <dbReference type="ARBA" id="ARBA00022614"/>
    </source>
</evidence>
<accession>A0A498J558</accession>
<organism evidence="10 11">
    <name type="scientific">Malus domestica</name>
    <name type="common">Apple</name>
    <name type="synonym">Pyrus malus</name>
    <dbReference type="NCBI Taxonomy" id="3750"/>
    <lineage>
        <taxon>Eukaryota</taxon>
        <taxon>Viridiplantae</taxon>
        <taxon>Streptophyta</taxon>
        <taxon>Embryophyta</taxon>
        <taxon>Tracheophyta</taxon>
        <taxon>Spermatophyta</taxon>
        <taxon>Magnoliopsida</taxon>
        <taxon>eudicotyledons</taxon>
        <taxon>Gunneridae</taxon>
        <taxon>Pentapetalae</taxon>
        <taxon>rosids</taxon>
        <taxon>fabids</taxon>
        <taxon>Rosales</taxon>
        <taxon>Rosaceae</taxon>
        <taxon>Amygdaloideae</taxon>
        <taxon>Maleae</taxon>
        <taxon>Malus</taxon>
    </lineage>
</organism>
<dbReference type="InterPro" id="IPR001611">
    <property type="entry name" value="Leu-rich_rpt"/>
</dbReference>
<evidence type="ECO:0000313" key="10">
    <source>
        <dbReference type="EMBL" id="RXH88992.1"/>
    </source>
</evidence>
<dbReference type="InterPro" id="IPR053211">
    <property type="entry name" value="DNA_repair-toleration"/>
</dbReference>
<keyword evidence="7" id="KW-0472">Membrane</keyword>
<dbReference type="InterPro" id="IPR032675">
    <property type="entry name" value="LRR_dom_sf"/>
</dbReference>
<dbReference type="Pfam" id="PF13855">
    <property type="entry name" value="LRR_8"/>
    <property type="match status" value="1"/>
</dbReference>
<dbReference type="PANTHER" id="PTHR48060">
    <property type="entry name" value="DNA DAMAGE-REPAIR/TOLERATION PROTEIN DRT100"/>
    <property type="match status" value="1"/>
</dbReference>
<evidence type="ECO:0000256" key="4">
    <source>
        <dbReference type="ARBA" id="ARBA00022729"/>
    </source>
</evidence>
<evidence type="ECO:0008006" key="12">
    <source>
        <dbReference type="Google" id="ProtNLM"/>
    </source>
</evidence>
<feature type="chain" id="PRO_5019819974" description="Leucine-rich repeat-containing N-terminal plant-type domain-containing protein" evidence="9">
    <location>
        <begin position="24"/>
        <end position="403"/>
    </location>
</feature>
<reference evidence="10 11" key="1">
    <citation type="submission" date="2018-10" db="EMBL/GenBank/DDBJ databases">
        <title>A high-quality apple genome assembly.</title>
        <authorList>
            <person name="Hu J."/>
        </authorList>
    </citation>
    <scope>NUCLEOTIDE SEQUENCE [LARGE SCALE GENOMIC DNA]</scope>
    <source>
        <strain evidence="11">cv. HFTH1</strain>
        <tissue evidence="10">Young leaf</tissue>
    </source>
</reference>
<dbReference type="PRINTS" id="PR00019">
    <property type="entry name" value="LEURICHRPT"/>
</dbReference>
<dbReference type="STRING" id="3750.A0A498J558"/>
<dbReference type="PANTHER" id="PTHR48060:SF21">
    <property type="entry name" value="L DOMAIN-LIKE PROTEIN"/>
    <property type="match status" value="1"/>
</dbReference>
<dbReference type="SUPFAM" id="SSF52047">
    <property type="entry name" value="RNI-like"/>
    <property type="match status" value="1"/>
</dbReference>
<dbReference type="Proteomes" id="UP000290289">
    <property type="component" value="Chromosome 9"/>
</dbReference>
<dbReference type="FunFam" id="3.80.10.10:FF:000129">
    <property type="entry name" value="Leucine-rich repeat receptor-like kinase"/>
    <property type="match status" value="1"/>
</dbReference>
<gene>
    <name evidence="10" type="ORF">DVH24_000591</name>
</gene>
<evidence type="ECO:0000256" key="9">
    <source>
        <dbReference type="SAM" id="SignalP"/>
    </source>
</evidence>
<keyword evidence="11" id="KW-1185">Reference proteome</keyword>
<comment type="caution">
    <text evidence="10">The sequence shown here is derived from an EMBL/GenBank/DDBJ whole genome shotgun (WGS) entry which is preliminary data.</text>
</comment>
<evidence type="ECO:0000256" key="1">
    <source>
        <dbReference type="ARBA" id="ARBA00004167"/>
    </source>
</evidence>
<dbReference type="EMBL" id="RDQH01000335">
    <property type="protein sequence ID" value="RXH88992.1"/>
    <property type="molecule type" value="Genomic_DNA"/>
</dbReference>
<sequence length="403" mass="44083">MEDVSATQLLLLSALLFLLPCSAYDACDELDRDALLSLPFKAPLNWSASTDCCLWDGIICDPLYHIRVIWLRLPKRGLSGVVSSAVTNLTLLTHLNLSHNSLLGSLPDDLLSSLPSLQVIDLSFNRLIGRFPSSSNASNHLQIINLSSNFFNGAIPSSVLVPSISIYKVSNNSFSSFSGHIGDGIVKLTNLNIIELHSNQFSGKIPSHVGKPFNLLLHTNNFTGPLPSSLPNCTILSSLNLRVNNLMGELSAFKFSTLQRLATLDLGNNNFIGELPQSLYSCKSLTAIRYGSNQLTGEMSPGVVALESLSFLSISAYNLRNAAGAFRILKGCKNLTTLVLFMNFLNEPFPDDKSLGDPVGFQSLEVFSLGACQFTRQIPTWLAMLKKIKQILVVKAFNQSMRW</sequence>
<dbReference type="SMART" id="SM00369">
    <property type="entry name" value="LRR_TYP"/>
    <property type="match status" value="4"/>
</dbReference>
<dbReference type="Gene3D" id="3.80.10.10">
    <property type="entry name" value="Ribonuclease Inhibitor"/>
    <property type="match status" value="3"/>
</dbReference>
<evidence type="ECO:0000256" key="5">
    <source>
        <dbReference type="ARBA" id="ARBA00022737"/>
    </source>
</evidence>
<name>A0A498J558_MALDO</name>
<keyword evidence="2" id="KW-0433">Leucine-rich repeat</keyword>
<dbReference type="GO" id="GO:0016020">
    <property type="term" value="C:membrane"/>
    <property type="evidence" value="ECO:0007669"/>
    <property type="project" value="UniProtKB-SubCell"/>
</dbReference>
<evidence type="ECO:0000256" key="7">
    <source>
        <dbReference type="ARBA" id="ARBA00023136"/>
    </source>
</evidence>
<keyword evidence="8" id="KW-0325">Glycoprotein</keyword>
<feature type="signal peptide" evidence="9">
    <location>
        <begin position="1"/>
        <end position="23"/>
    </location>
</feature>
<dbReference type="Pfam" id="PF00560">
    <property type="entry name" value="LRR_1"/>
    <property type="match status" value="2"/>
</dbReference>
<dbReference type="FunFam" id="3.80.10.10:FF:000041">
    <property type="entry name" value="LRR receptor-like serine/threonine-protein kinase ERECTA"/>
    <property type="match status" value="1"/>
</dbReference>
<keyword evidence="4 9" id="KW-0732">Signal</keyword>
<dbReference type="AlphaFoldDB" id="A0A498J558"/>